<gene>
    <name evidence="1" type="ORF">CON36_32385</name>
</gene>
<sequence length="256" mass="30346">MKLNKNQYLILEKNDGESENKFKVEIADIVKEHDKEVIAKFVDIDSANKWIKDNFKEKHLLPLAMFSDEYRRIFDSISCFIKDKFEEQRLTMLFSESEEIISNIVLMGISIEEEKEEGFESVHAIKHHFLVSTNERIFVSHQIVYYCPGIEEKREKTQFDCVVPLFQNGSYFDTKSGEFVVEIREDNTFMKSFMENGIGKETYNKMNKNTQQEKEIAGFLENIDYPKILKKKTDWLEKIKSAYFKMLDDFVSHYNQ</sequence>
<organism evidence="1 2">
    <name type="scientific">Bacillus cereus</name>
    <dbReference type="NCBI Taxonomy" id="1396"/>
    <lineage>
        <taxon>Bacteria</taxon>
        <taxon>Bacillati</taxon>
        <taxon>Bacillota</taxon>
        <taxon>Bacilli</taxon>
        <taxon>Bacillales</taxon>
        <taxon>Bacillaceae</taxon>
        <taxon>Bacillus</taxon>
        <taxon>Bacillus cereus group</taxon>
    </lineage>
</organism>
<accession>A0A9X6STU6</accession>
<reference evidence="1 2" key="1">
    <citation type="submission" date="2017-09" db="EMBL/GenBank/DDBJ databases">
        <title>Large-scale bioinformatics analysis of Bacillus genomes uncovers conserved roles of natural products in bacterial physiology.</title>
        <authorList>
            <consortium name="Agbiome Team Llc"/>
            <person name="Bleich R.M."/>
            <person name="Grubbs K.J."/>
            <person name="Santa Maria K.C."/>
            <person name="Allen S.E."/>
            <person name="Farag S."/>
            <person name="Shank E.A."/>
            <person name="Bowers A."/>
        </authorList>
    </citation>
    <scope>NUCLEOTIDE SEQUENCE [LARGE SCALE GENOMIC DNA]</scope>
    <source>
        <strain evidence="1 2">AFS092789</strain>
    </source>
</reference>
<protein>
    <submittedName>
        <fullName evidence="1">Uncharacterized protein</fullName>
    </submittedName>
</protein>
<name>A0A9X6STU6_BACCE</name>
<dbReference type="Proteomes" id="UP000219922">
    <property type="component" value="Unassembled WGS sequence"/>
</dbReference>
<dbReference type="RefSeq" id="WP_098006791.1">
    <property type="nucleotide sequence ID" value="NZ_NUJB01000047.1"/>
</dbReference>
<dbReference type="EMBL" id="NVMX01000131">
    <property type="protein sequence ID" value="PDZ94703.1"/>
    <property type="molecule type" value="Genomic_DNA"/>
</dbReference>
<evidence type="ECO:0000313" key="1">
    <source>
        <dbReference type="EMBL" id="PDZ94703.1"/>
    </source>
</evidence>
<dbReference type="AlphaFoldDB" id="A0A9X6STU6"/>
<proteinExistence type="predicted"/>
<comment type="caution">
    <text evidence="1">The sequence shown here is derived from an EMBL/GenBank/DDBJ whole genome shotgun (WGS) entry which is preliminary data.</text>
</comment>
<evidence type="ECO:0000313" key="2">
    <source>
        <dbReference type="Proteomes" id="UP000219922"/>
    </source>
</evidence>